<evidence type="ECO:0000256" key="3">
    <source>
        <dbReference type="SAM" id="MobiDB-lite"/>
    </source>
</evidence>
<dbReference type="InterPro" id="IPR051534">
    <property type="entry name" value="CBASS_pafABC_assoc_protein"/>
</dbReference>
<dbReference type="PROSITE" id="PS51000">
    <property type="entry name" value="HTH_DEOR_2"/>
    <property type="match status" value="1"/>
</dbReference>
<gene>
    <name evidence="5" type="ORF">DQ384_07935</name>
</gene>
<keyword evidence="2" id="KW-0804">Transcription</keyword>
<feature type="region of interest" description="Disordered" evidence="3">
    <location>
        <begin position="191"/>
        <end position="217"/>
    </location>
</feature>
<dbReference type="SUPFAM" id="SSF46785">
    <property type="entry name" value="Winged helix' DNA-binding domain"/>
    <property type="match status" value="1"/>
</dbReference>
<keyword evidence="1" id="KW-0805">Transcription regulation</keyword>
<accession>A0A367FPG1</accession>
<protein>
    <submittedName>
        <fullName evidence="5">WYL domain-containing protein</fullName>
    </submittedName>
</protein>
<comment type="caution">
    <text evidence="5">The sequence shown here is derived from an EMBL/GenBank/DDBJ whole genome shotgun (WGS) entry which is preliminary data.</text>
</comment>
<dbReference type="Gene3D" id="1.10.10.10">
    <property type="entry name" value="Winged helix-like DNA-binding domain superfamily/Winged helix DNA-binding domain"/>
    <property type="match status" value="1"/>
</dbReference>
<keyword evidence="6" id="KW-1185">Reference proteome</keyword>
<dbReference type="InterPro" id="IPR026881">
    <property type="entry name" value="WYL_dom"/>
</dbReference>
<dbReference type="PANTHER" id="PTHR34580:SF1">
    <property type="entry name" value="PROTEIN PAFC"/>
    <property type="match status" value="1"/>
</dbReference>
<feature type="domain" description="HTH deoR-type" evidence="4">
    <location>
        <begin position="2"/>
        <end position="67"/>
    </location>
</feature>
<dbReference type="OrthoDB" id="3171994at2"/>
<dbReference type="InterPro" id="IPR057727">
    <property type="entry name" value="WCX_dom"/>
</dbReference>
<dbReference type="EMBL" id="QOIL01000004">
    <property type="protein sequence ID" value="RCG31505.1"/>
    <property type="molecule type" value="Genomic_DNA"/>
</dbReference>
<evidence type="ECO:0000259" key="4">
    <source>
        <dbReference type="PROSITE" id="PS51000"/>
    </source>
</evidence>
<evidence type="ECO:0000313" key="5">
    <source>
        <dbReference type="EMBL" id="RCG31505.1"/>
    </source>
</evidence>
<evidence type="ECO:0000313" key="6">
    <source>
        <dbReference type="Proteomes" id="UP000253094"/>
    </source>
</evidence>
<organism evidence="5 6">
    <name type="scientific">Sphaerisporangium album</name>
    <dbReference type="NCBI Taxonomy" id="509200"/>
    <lineage>
        <taxon>Bacteria</taxon>
        <taxon>Bacillati</taxon>
        <taxon>Actinomycetota</taxon>
        <taxon>Actinomycetes</taxon>
        <taxon>Streptosporangiales</taxon>
        <taxon>Streptosporangiaceae</taxon>
        <taxon>Sphaerisporangium</taxon>
    </lineage>
</organism>
<sequence length="355" mass="38001">MRASRLISVLLLLQSRETMTAAELARELEVSPRTIARDVMALSAAGVPVYADRGRRGGYRLVGGYRTRLTGLNRPEAEALFLSGLTGPIHDMGLADAVSAARLKVLAALPPGLRDASARAGQRFHLDAPGWFAEAEPPPLLAALARAVWRDEVVALRYRRGREVTRLVRPYGLVLKNGVWYLVAHVPETPSGGPEGPSHVSEGPARDPGSPEAVTPDRCRTYRVDRVVEVAPTGGHFARDDAFDLLAFWTAGLSEFLASLLTDEITVRLTPLGLRALPGAVAPPAGRLALDAAGEPDELGRVVTRLPVESLEVAYGVLLRLGPEAEVLDPPALRARIAEAARRTAALYGPAGERP</sequence>
<dbReference type="Pfam" id="PF08279">
    <property type="entry name" value="HTH_11"/>
    <property type="match status" value="1"/>
</dbReference>
<name>A0A367FPG1_9ACTN</name>
<dbReference type="PROSITE" id="PS52050">
    <property type="entry name" value="WYL"/>
    <property type="match status" value="1"/>
</dbReference>
<reference evidence="5 6" key="1">
    <citation type="submission" date="2018-06" db="EMBL/GenBank/DDBJ databases">
        <title>Sphaerisporangium craniellae sp. nov., isolated from a marine sponge in the South China Sea.</title>
        <authorList>
            <person name="Li L."/>
        </authorList>
    </citation>
    <scope>NUCLEOTIDE SEQUENCE [LARGE SCALE GENOMIC DNA]</scope>
    <source>
        <strain evidence="5 6">CCTCC AA 208026</strain>
    </source>
</reference>
<dbReference type="Pfam" id="PF25583">
    <property type="entry name" value="WCX"/>
    <property type="match status" value="1"/>
</dbReference>
<dbReference type="GO" id="GO:0003700">
    <property type="term" value="F:DNA-binding transcription factor activity"/>
    <property type="evidence" value="ECO:0007669"/>
    <property type="project" value="InterPro"/>
</dbReference>
<dbReference type="PANTHER" id="PTHR34580">
    <property type="match status" value="1"/>
</dbReference>
<dbReference type="InterPro" id="IPR036388">
    <property type="entry name" value="WH-like_DNA-bd_sf"/>
</dbReference>
<evidence type="ECO:0000256" key="2">
    <source>
        <dbReference type="ARBA" id="ARBA00023163"/>
    </source>
</evidence>
<dbReference type="Pfam" id="PF13280">
    <property type="entry name" value="WYL"/>
    <property type="match status" value="1"/>
</dbReference>
<dbReference type="RefSeq" id="WP_114028075.1">
    <property type="nucleotide sequence ID" value="NZ_QOIL01000004.1"/>
</dbReference>
<dbReference type="AlphaFoldDB" id="A0A367FPG1"/>
<proteinExistence type="predicted"/>
<dbReference type="Proteomes" id="UP000253094">
    <property type="component" value="Unassembled WGS sequence"/>
</dbReference>
<evidence type="ECO:0000256" key="1">
    <source>
        <dbReference type="ARBA" id="ARBA00023015"/>
    </source>
</evidence>
<dbReference type="InterPro" id="IPR001034">
    <property type="entry name" value="DeoR_HTH"/>
</dbReference>
<dbReference type="InterPro" id="IPR013196">
    <property type="entry name" value="HTH_11"/>
</dbReference>
<dbReference type="InterPro" id="IPR036390">
    <property type="entry name" value="WH_DNA-bd_sf"/>
</dbReference>